<proteinExistence type="predicted"/>
<dbReference type="EMBL" id="CP022202">
    <property type="protein sequence ID" value="AXA63836.1"/>
    <property type="molecule type" value="Genomic_DNA"/>
</dbReference>
<dbReference type="SUPFAM" id="SSF47413">
    <property type="entry name" value="lambda repressor-like DNA-binding domains"/>
    <property type="match status" value="1"/>
</dbReference>
<feature type="region of interest" description="Disordered" evidence="1">
    <location>
        <begin position="130"/>
        <end position="153"/>
    </location>
</feature>
<keyword evidence="4" id="KW-1185">Reference proteome</keyword>
<gene>
    <name evidence="3" type="ORF">CEQ51_28440</name>
</gene>
<protein>
    <submittedName>
        <fullName evidence="3">Transcriptional regulator</fullName>
    </submittedName>
</protein>
<dbReference type="InterPro" id="IPR001387">
    <property type="entry name" value="Cro/C1-type_HTH"/>
</dbReference>
<dbReference type="CDD" id="cd00093">
    <property type="entry name" value="HTH_XRE"/>
    <property type="match status" value="1"/>
</dbReference>
<evidence type="ECO:0000313" key="4">
    <source>
        <dbReference type="Proteomes" id="UP000251666"/>
    </source>
</evidence>
<name>A0A2Z5A1T5_9PSED</name>
<dbReference type="GO" id="GO:0003677">
    <property type="term" value="F:DNA binding"/>
    <property type="evidence" value="ECO:0007669"/>
    <property type="project" value="InterPro"/>
</dbReference>
<dbReference type="GeneID" id="301222770"/>
<feature type="compositionally biased region" description="Low complexity" evidence="1">
    <location>
        <begin position="130"/>
        <end position="141"/>
    </location>
</feature>
<dbReference type="AlphaFoldDB" id="A0A2Z5A1T5"/>
<reference evidence="4" key="1">
    <citation type="journal article" date="2021" name="Front. Microbiol.">
        <title>Genomic Analysis of the 1-Aminocyclopropane-1-Carboxylate Deaminase-Producing Pseudomonas thivervalensis SC5 Reveals Its Multifaceted Roles in Soil and in Beneficial Interactions With Plants.</title>
        <authorList>
            <person name="Nascimento F.X."/>
            <person name="Uron P."/>
            <person name="Glick B.R."/>
            <person name="Giachini A."/>
            <person name="Rossi M.J."/>
        </authorList>
    </citation>
    <scope>NUCLEOTIDE SEQUENCE [LARGE SCALE GENOMIC DNA]</scope>
    <source>
        <strain evidence="4">PLM3</strain>
    </source>
</reference>
<feature type="compositionally biased region" description="Basic and acidic residues" evidence="1">
    <location>
        <begin position="143"/>
        <end position="153"/>
    </location>
</feature>
<feature type="domain" description="HTH cro/C1-type" evidence="2">
    <location>
        <begin position="23"/>
        <end position="79"/>
    </location>
</feature>
<organism evidence="3 4">
    <name type="scientific">Pseudomonas thivervalensis</name>
    <dbReference type="NCBI Taxonomy" id="86265"/>
    <lineage>
        <taxon>Bacteria</taxon>
        <taxon>Pseudomonadati</taxon>
        <taxon>Pseudomonadota</taxon>
        <taxon>Gammaproteobacteria</taxon>
        <taxon>Pseudomonadales</taxon>
        <taxon>Pseudomonadaceae</taxon>
        <taxon>Pseudomonas</taxon>
    </lineage>
</organism>
<evidence type="ECO:0000259" key="2">
    <source>
        <dbReference type="PROSITE" id="PS50943"/>
    </source>
</evidence>
<dbReference type="SMART" id="SM00530">
    <property type="entry name" value="HTH_XRE"/>
    <property type="match status" value="1"/>
</dbReference>
<dbReference type="RefSeq" id="WP_082342057.1">
    <property type="nucleotide sequence ID" value="NZ_CP022201.1"/>
</dbReference>
<dbReference type="PROSITE" id="PS50943">
    <property type="entry name" value="HTH_CROC1"/>
    <property type="match status" value="1"/>
</dbReference>
<dbReference type="Pfam" id="PF13560">
    <property type="entry name" value="HTH_31"/>
    <property type="match status" value="1"/>
</dbReference>
<dbReference type="InterPro" id="IPR010982">
    <property type="entry name" value="Lambda_DNA-bd_dom_sf"/>
</dbReference>
<accession>A0A2Z5A1T5</accession>
<evidence type="ECO:0000313" key="3">
    <source>
        <dbReference type="EMBL" id="AXA63836.1"/>
    </source>
</evidence>
<dbReference type="OrthoDB" id="5422231at2"/>
<dbReference type="Proteomes" id="UP000251666">
    <property type="component" value="Chromosome"/>
</dbReference>
<dbReference type="KEGG" id="pthv:CE140_28445"/>
<sequence>MPKKTAPLMPSAERLLRQFGERIELARKRRKITAAQMAARAGMSAPTLRALENGSPAVTIGAYMSVLVVLGLEKDLELLAHTDELGRDLQDAELKRRFTVEHIKPKVPLPGQFHRDNLISHSAQENLAMSSATVSRSQTSSELAKKLLGDDDA</sequence>
<dbReference type="Gene3D" id="1.10.260.40">
    <property type="entry name" value="lambda repressor-like DNA-binding domains"/>
    <property type="match status" value="1"/>
</dbReference>
<evidence type="ECO:0000256" key="1">
    <source>
        <dbReference type="SAM" id="MobiDB-lite"/>
    </source>
</evidence>